<keyword evidence="2" id="KW-1185">Reference proteome</keyword>
<organism evidence="1 2">
    <name type="scientific">Gossypium klotzschianum</name>
    <dbReference type="NCBI Taxonomy" id="34286"/>
    <lineage>
        <taxon>Eukaryota</taxon>
        <taxon>Viridiplantae</taxon>
        <taxon>Streptophyta</taxon>
        <taxon>Embryophyta</taxon>
        <taxon>Tracheophyta</taxon>
        <taxon>Spermatophyta</taxon>
        <taxon>Magnoliopsida</taxon>
        <taxon>eudicotyledons</taxon>
        <taxon>Gunneridae</taxon>
        <taxon>Pentapetalae</taxon>
        <taxon>rosids</taxon>
        <taxon>malvids</taxon>
        <taxon>Malvales</taxon>
        <taxon>Malvaceae</taxon>
        <taxon>Malvoideae</taxon>
        <taxon>Gossypium</taxon>
    </lineage>
</organism>
<protein>
    <submittedName>
        <fullName evidence="1">Uncharacterized protein</fullName>
    </submittedName>
</protein>
<evidence type="ECO:0000313" key="1">
    <source>
        <dbReference type="EMBL" id="MBA0641004.1"/>
    </source>
</evidence>
<dbReference type="OrthoDB" id="10282764at2759"/>
<dbReference type="AlphaFoldDB" id="A0A7J8TSB5"/>
<proteinExistence type="predicted"/>
<sequence length="103" mass="11757">MKGKSKSSKRKLGLATTLFLCSLAFLAGLFTSTFFSQDVPIIKPRLRKLEVVHVEGDKYRDLMPVGETGESSIDSIPFQVTFEFWFPGFVHWILNDEFDSKCF</sequence>
<evidence type="ECO:0000313" key="2">
    <source>
        <dbReference type="Proteomes" id="UP000593573"/>
    </source>
</evidence>
<accession>A0A7J8TSB5</accession>
<dbReference type="EMBL" id="JABFAB010000002">
    <property type="protein sequence ID" value="MBA0641004.1"/>
    <property type="molecule type" value="Genomic_DNA"/>
</dbReference>
<comment type="caution">
    <text evidence="1">The sequence shown here is derived from an EMBL/GenBank/DDBJ whole genome shotgun (WGS) entry which is preliminary data.</text>
</comment>
<gene>
    <name evidence="1" type="ORF">Goklo_025601</name>
</gene>
<reference evidence="1 2" key="1">
    <citation type="journal article" date="2019" name="Genome Biol. Evol.">
        <title>Insights into the evolution of the New World diploid cottons (Gossypium, subgenus Houzingenia) based on genome sequencing.</title>
        <authorList>
            <person name="Grover C.E."/>
            <person name="Arick M.A. 2nd"/>
            <person name="Thrash A."/>
            <person name="Conover J.L."/>
            <person name="Sanders W.S."/>
            <person name="Peterson D.G."/>
            <person name="Frelichowski J.E."/>
            <person name="Scheffler J.A."/>
            <person name="Scheffler B.E."/>
            <person name="Wendel J.F."/>
        </authorList>
    </citation>
    <scope>NUCLEOTIDE SEQUENCE [LARGE SCALE GENOMIC DNA]</scope>
    <source>
        <strain evidence="1">57</strain>
        <tissue evidence="1">Leaf</tissue>
    </source>
</reference>
<name>A0A7J8TSB5_9ROSI</name>
<dbReference type="Proteomes" id="UP000593573">
    <property type="component" value="Unassembled WGS sequence"/>
</dbReference>